<name>A0A392NYE6_9FABA</name>
<protein>
    <submittedName>
        <fullName evidence="2">Ribonuclease H protein</fullName>
    </submittedName>
</protein>
<dbReference type="PANTHER" id="PTHR33116">
    <property type="entry name" value="REVERSE TRANSCRIPTASE ZINC-BINDING DOMAIN-CONTAINING PROTEIN-RELATED-RELATED"/>
    <property type="match status" value="1"/>
</dbReference>
<dbReference type="AlphaFoldDB" id="A0A392NYE6"/>
<dbReference type="EMBL" id="LXQA010056507">
    <property type="protein sequence ID" value="MCI04787.1"/>
    <property type="molecule type" value="Genomic_DNA"/>
</dbReference>
<reference evidence="2 3" key="1">
    <citation type="journal article" date="2018" name="Front. Plant Sci.">
        <title>Red Clover (Trifolium pratense) and Zigzag Clover (T. medium) - A Picture of Genomic Similarities and Differences.</title>
        <authorList>
            <person name="Dluhosova J."/>
            <person name="Istvanek J."/>
            <person name="Nedelnik J."/>
            <person name="Repkova J."/>
        </authorList>
    </citation>
    <scope>NUCLEOTIDE SEQUENCE [LARGE SCALE GENOMIC DNA]</scope>
    <source>
        <strain evidence="3">cv. 10/8</strain>
        <tissue evidence="2">Leaf</tissue>
    </source>
</reference>
<keyword evidence="3" id="KW-1185">Reference proteome</keyword>
<feature type="transmembrane region" description="Helical" evidence="1">
    <location>
        <begin position="25"/>
        <end position="46"/>
    </location>
</feature>
<feature type="non-terminal residue" evidence="2">
    <location>
        <position position="151"/>
    </location>
</feature>
<evidence type="ECO:0000313" key="2">
    <source>
        <dbReference type="EMBL" id="MCI04787.1"/>
    </source>
</evidence>
<comment type="caution">
    <text evidence="2">The sequence shown here is derived from an EMBL/GenBank/DDBJ whole genome shotgun (WGS) entry which is preliminary data.</text>
</comment>
<dbReference type="Proteomes" id="UP000265520">
    <property type="component" value="Unassembled WGS sequence"/>
</dbReference>
<dbReference type="PANTHER" id="PTHR33116:SF78">
    <property type="entry name" value="OS12G0587133 PROTEIN"/>
    <property type="match status" value="1"/>
</dbReference>
<evidence type="ECO:0000313" key="3">
    <source>
        <dbReference type="Proteomes" id="UP000265520"/>
    </source>
</evidence>
<evidence type="ECO:0000256" key="1">
    <source>
        <dbReference type="SAM" id="Phobius"/>
    </source>
</evidence>
<proteinExistence type="predicted"/>
<organism evidence="2 3">
    <name type="scientific">Trifolium medium</name>
    <dbReference type="NCBI Taxonomy" id="97028"/>
    <lineage>
        <taxon>Eukaryota</taxon>
        <taxon>Viridiplantae</taxon>
        <taxon>Streptophyta</taxon>
        <taxon>Embryophyta</taxon>
        <taxon>Tracheophyta</taxon>
        <taxon>Spermatophyta</taxon>
        <taxon>Magnoliopsida</taxon>
        <taxon>eudicotyledons</taxon>
        <taxon>Gunneridae</taxon>
        <taxon>Pentapetalae</taxon>
        <taxon>rosids</taxon>
        <taxon>fabids</taxon>
        <taxon>Fabales</taxon>
        <taxon>Fabaceae</taxon>
        <taxon>Papilionoideae</taxon>
        <taxon>50 kb inversion clade</taxon>
        <taxon>NPAAA clade</taxon>
        <taxon>Hologalegina</taxon>
        <taxon>IRL clade</taxon>
        <taxon>Trifolieae</taxon>
        <taxon>Trifolium</taxon>
    </lineage>
</organism>
<accession>A0A392NYE6</accession>
<keyword evidence="1" id="KW-0812">Transmembrane</keyword>
<sequence>MATWEPLVSSLRKKLNSWGNRHISFGGRLVLINSVLNSLPIFYLSFMKMPIQVIKKVTRIQTEFLWGGVNGGRKLSWIKWKVVCQEKKNGGLGVRDIKAVNLSLLMKWRWRLLCREELGLWKEVLVAKYGPHIVLNAVWPSGAIPRVASLW</sequence>
<keyword evidence="1" id="KW-1133">Transmembrane helix</keyword>
<keyword evidence="1" id="KW-0472">Membrane</keyword>